<dbReference type="PROSITE" id="PS51159">
    <property type="entry name" value="CBM21"/>
    <property type="match status" value="1"/>
</dbReference>
<evidence type="ECO:0000259" key="1">
    <source>
        <dbReference type="PROSITE" id="PS51159"/>
    </source>
</evidence>
<dbReference type="InterPro" id="IPR050782">
    <property type="entry name" value="PP1_regulatory_subunit_3"/>
</dbReference>
<proteinExistence type="predicted"/>
<dbReference type="InterPro" id="IPR005036">
    <property type="entry name" value="CBM21_dom"/>
</dbReference>
<accession>A0A1X0R994</accession>
<evidence type="ECO:0000313" key="2">
    <source>
        <dbReference type="EMBL" id="ORE08536.1"/>
    </source>
</evidence>
<protein>
    <recommendedName>
        <fullName evidence="1">CBM21 domain-containing protein</fullName>
    </recommendedName>
</protein>
<dbReference type="GO" id="GO:0000164">
    <property type="term" value="C:protein phosphatase type 1 complex"/>
    <property type="evidence" value="ECO:0007669"/>
    <property type="project" value="TreeGrafter"/>
</dbReference>
<gene>
    <name evidence="2" type="ORF">BCV72DRAFT_323564</name>
</gene>
<name>A0A1X0R994_RHIZD</name>
<dbReference type="PANTHER" id="PTHR12307">
    <property type="entry name" value="PROTEIN PHOSPHATASE 1 REGULATORY SUBUNIT"/>
    <property type="match status" value="1"/>
</dbReference>
<organism evidence="2">
    <name type="scientific">Rhizopus microsporus var. microsporus</name>
    <dbReference type="NCBI Taxonomy" id="86635"/>
    <lineage>
        <taxon>Eukaryota</taxon>
        <taxon>Fungi</taxon>
        <taxon>Fungi incertae sedis</taxon>
        <taxon>Mucoromycota</taxon>
        <taxon>Mucoromycotina</taxon>
        <taxon>Mucoromycetes</taxon>
        <taxon>Mucorales</taxon>
        <taxon>Mucorineae</taxon>
        <taxon>Rhizopodaceae</taxon>
        <taxon>Rhizopus</taxon>
    </lineage>
</organism>
<dbReference type="InterPro" id="IPR038175">
    <property type="entry name" value="CBM21_dom_sf"/>
</dbReference>
<dbReference type="GO" id="GO:0008157">
    <property type="term" value="F:protein phosphatase 1 binding"/>
    <property type="evidence" value="ECO:0007669"/>
    <property type="project" value="TreeGrafter"/>
</dbReference>
<dbReference type="GO" id="GO:0005979">
    <property type="term" value="P:regulation of glycogen biosynthetic process"/>
    <property type="evidence" value="ECO:0007669"/>
    <property type="project" value="TreeGrafter"/>
</dbReference>
<dbReference type="EMBL" id="KV921887">
    <property type="protein sequence ID" value="ORE08536.1"/>
    <property type="molecule type" value="Genomic_DNA"/>
</dbReference>
<dbReference type="GO" id="GO:2001069">
    <property type="term" value="F:glycogen binding"/>
    <property type="evidence" value="ECO:0007669"/>
    <property type="project" value="TreeGrafter"/>
</dbReference>
<dbReference type="AlphaFoldDB" id="A0A1X0R994"/>
<reference evidence="2" key="1">
    <citation type="journal article" date="2016" name="Proc. Natl. Acad. Sci. U.S.A.">
        <title>Lipid metabolic changes in an early divergent fungus govern the establishment of a mutualistic symbiosis with endobacteria.</title>
        <authorList>
            <person name="Lastovetsky O.A."/>
            <person name="Gaspar M.L."/>
            <person name="Mondo S.J."/>
            <person name="LaButti K.M."/>
            <person name="Sandor L."/>
            <person name="Grigoriev I.V."/>
            <person name="Henry S.A."/>
            <person name="Pawlowska T.E."/>
        </authorList>
    </citation>
    <scope>NUCLEOTIDE SEQUENCE [LARGE SCALE GENOMIC DNA]</scope>
    <source>
        <strain evidence="2">ATCC 52814</strain>
    </source>
</reference>
<sequence>MLRKVSLNAKAPIPSVTSLEPTRKEKKSVRFKDTLEDIRIFVKTDRPTACQSNPSSFISYTYRLRRANWTHHGLPGKPIALESIKLSRSDQSYFLIGHCQVVNIAYEKLVKVRYTLDNWQTYQEVQATYKESTLDSKDRFIFRIDLVVNTAHHISLALQYLVNGKEYWDNNRCRDYRLDIVSKAYTGKTISCNSDSGSSSSDDEPADTDDLIITSPLQLEYYPLKTTIVKSHALFICK</sequence>
<dbReference type="OrthoDB" id="1881at2759"/>
<dbReference type="Proteomes" id="UP000242414">
    <property type="component" value="Unassembled WGS sequence"/>
</dbReference>
<feature type="domain" description="CBM21" evidence="1">
    <location>
        <begin position="71"/>
        <end position="179"/>
    </location>
</feature>
<dbReference type="VEuPathDB" id="FungiDB:BCV72DRAFT_323564"/>
<dbReference type="PANTHER" id="PTHR12307:SF36">
    <property type="entry name" value="GLYCOGEN-BINDING SUBUNIT 76A"/>
    <property type="match status" value="1"/>
</dbReference>
<dbReference type="Pfam" id="PF03370">
    <property type="entry name" value="CBM_21"/>
    <property type="match status" value="1"/>
</dbReference>
<dbReference type="Gene3D" id="2.60.40.2440">
    <property type="entry name" value="Carbohydrate binding type-21 domain"/>
    <property type="match status" value="1"/>
</dbReference>